<dbReference type="PANTHER" id="PTHR43774:SF1">
    <property type="entry name" value="PEPTIDE METHIONINE SULFOXIDE REDUCTASE MSRA 2"/>
    <property type="match status" value="1"/>
</dbReference>
<proteinExistence type="predicted"/>
<dbReference type="Gene3D" id="3.30.1060.10">
    <property type="entry name" value="Peptide methionine sulphoxide reductase MsrA"/>
    <property type="match status" value="1"/>
</dbReference>
<dbReference type="PANTHER" id="PTHR43774">
    <property type="entry name" value="PEPTIDE METHIONINE SULFOXIDE REDUCTASE"/>
    <property type="match status" value="1"/>
</dbReference>
<dbReference type="SUPFAM" id="SSF55068">
    <property type="entry name" value="Peptide methionine sulfoxide reductase"/>
    <property type="match status" value="1"/>
</dbReference>
<dbReference type="InterPro" id="IPR002569">
    <property type="entry name" value="Met_Sox_Rdtase_MsrA_dom"/>
</dbReference>
<keyword evidence="2 4" id="KW-0560">Oxidoreductase</keyword>
<evidence type="ECO:0000256" key="1">
    <source>
        <dbReference type="ARBA" id="ARBA00012502"/>
    </source>
</evidence>
<dbReference type="InterPro" id="IPR036509">
    <property type="entry name" value="Met_Sox_Rdtase_MsrA_sf"/>
</dbReference>
<dbReference type="AlphaFoldDB" id="A0A1W1CUQ1"/>
<dbReference type="EC" id="1.8.4.11" evidence="1"/>
<sequence length="163" mass="18923">MQKIGFGGGCHWCTEAIFNALNGVSRVEQGWICSSVVEGSTDSEAVIVHFNENKISLSRLIEVHLLTHSSTSRHSFRNKYRSAIYNFTHEQGKTAQDILIQKQKLFEKQIITKVYIFKSFTLNQEKYLNYYQKNKDKPFCQTYIEPKLKLLLQKFSEEVKGSF</sequence>
<dbReference type="EMBL" id="FPHF01000113">
    <property type="protein sequence ID" value="SFV69453.1"/>
    <property type="molecule type" value="Genomic_DNA"/>
</dbReference>
<protein>
    <recommendedName>
        <fullName evidence="1">peptide-methionine (S)-S-oxide reductase</fullName>
        <ecNumber evidence="1">1.8.4.11</ecNumber>
    </recommendedName>
</protein>
<dbReference type="Pfam" id="PF01625">
    <property type="entry name" value="PMSR"/>
    <property type="match status" value="1"/>
</dbReference>
<organism evidence="4">
    <name type="scientific">hydrothermal vent metagenome</name>
    <dbReference type="NCBI Taxonomy" id="652676"/>
    <lineage>
        <taxon>unclassified sequences</taxon>
        <taxon>metagenomes</taxon>
        <taxon>ecological metagenomes</taxon>
    </lineage>
</organism>
<evidence type="ECO:0000313" key="4">
    <source>
        <dbReference type="EMBL" id="SFV69453.1"/>
    </source>
</evidence>
<accession>A0A1W1CUQ1</accession>
<name>A0A1W1CUQ1_9ZZZZ</name>
<feature type="domain" description="Peptide methionine sulphoxide reductase MsrA" evidence="3">
    <location>
        <begin position="4"/>
        <end position="140"/>
    </location>
</feature>
<gene>
    <name evidence="4" type="ORF">MNB_SM-4-848</name>
</gene>
<evidence type="ECO:0000259" key="3">
    <source>
        <dbReference type="Pfam" id="PF01625"/>
    </source>
</evidence>
<evidence type="ECO:0000256" key="2">
    <source>
        <dbReference type="ARBA" id="ARBA00023002"/>
    </source>
</evidence>
<reference evidence="4" key="1">
    <citation type="submission" date="2016-10" db="EMBL/GenBank/DDBJ databases">
        <authorList>
            <person name="de Groot N.N."/>
        </authorList>
    </citation>
    <scope>NUCLEOTIDE SEQUENCE</scope>
</reference>
<dbReference type="GO" id="GO:0008113">
    <property type="term" value="F:peptide-methionine (S)-S-oxide reductase activity"/>
    <property type="evidence" value="ECO:0007669"/>
    <property type="project" value="UniProtKB-EC"/>
</dbReference>